<dbReference type="GO" id="GO:0034045">
    <property type="term" value="C:phagophore assembly site membrane"/>
    <property type="evidence" value="ECO:0007669"/>
    <property type="project" value="TreeGrafter"/>
</dbReference>
<organism evidence="13">
    <name type="scientific">Menopon gallinae</name>
    <name type="common">poultry shaft louse</name>
    <dbReference type="NCBI Taxonomy" id="328185"/>
    <lineage>
        <taxon>Eukaryota</taxon>
        <taxon>Metazoa</taxon>
        <taxon>Ecdysozoa</taxon>
        <taxon>Arthropoda</taxon>
        <taxon>Hexapoda</taxon>
        <taxon>Insecta</taxon>
        <taxon>Pterygota</taxon>
        <taxon>Neoptera</taxon>
        <taxon>Paraneoptera</taxon>
        <taxon>Psocodea</taxon>
        <taxon>Troctomorpha</taxon>
        <taxon>Phthiraptera</taxon>
        <taxon>Amblycera</taxon>
        <taxon>Menoponidae</taxon>
        <taxon>Menopon</taxon>
    </lineage>
</organism>
<dbReference type="Gene3D" id="3.10.20.90">
    <property type="entry name" value="Phosphatidylinositol 3-kinase Catalytic Subunit, Chain A, domain 1"/>
    <property type="match status" value="1"/>
</dbReference>
<comment type="caution">
    <text evidence="13">The sequence shown here is derived from an EMBL/GenBank/DDBJ whole genome shotgun (WGS) entry which is preliminary data.</text>
</comment>
<dbReference type="InterPro" id="IPR007242">
    <property type="entry name" value="Atg12"/>
</dbReference>
<evidence type="ECO:0000256" key="3">
    <source>
        <dbReference type="ARBA" id="ARBA00007778"/>
    </source>
</evidence>
<dbReference type="AlphaFoldDB" id="A0AAW2IAW7"/>
<dbReference type="PANTHER" id="PTHR13385:SF0">
    <property type="entry name" value="UBIQUITIN-LIKE PROTEIN ATG12"/>
    <property type="match status" value="1"/>
</dbReference>
<dbReference type="GO" id="GO:0061723">
    <property type="term" value="P:glycophagy"/>
    <property type="evidence" value="ECO:0007669"/>
    <property type="project" value="TreeGrafter"/>
</dbReference>
<evidence type="ECO:0000313" key="13">
    <source>
        <dbReference type="EMBL" id="KAL0278888.1"/>
    </source>
</evidence>
<keyword evidence="7 11" id="KW-0833">Ubl conjugation pathway</keyword>
<dbReference type="GO" id="GO:0097352">
    <property type="term" value="P:autophagosome maturation"/>
    <property type="evidence" value="ECO:0007669"/>
    <property type="project" value="TreeGrafter"/>
</dbReference>
<feature type="region of interest" description="Disordered" evidence="12">
    <location>
        <begin position="1"/>
        <end position="39"/>
    </location>
</feature>
<evidence type="ECO:0000256" key="12">
    <source>
        <dbReference type="SAM" id="MobiDB-lite"/>
    </source>
</evidence>
<keyword evidence="5" id="KW-0963">Cytoplasm</keyword>
<keyword evidence="9 11" id="KW-0072">Autophagy</keyword>
<evidence type="ECO:0000256" key="6">
    <source>
        <dbReference type="ARBA" id="ARBA00022499"/>
    </source>
</evidence>
<dbReference type="CDD" id="cd01612">
    <property type="entry name" value="Ubl_ATG12"/>
    <property type="match status" value="1"/>
</dbReference>
<dbReference type="FunFam" id="3.10.20.90:FF:000117">
    <property type="entry name" value="Ubiquitin-like protein ATG12"/>
    <property type="match status" value="1"/>
</dbReference>
<evidence type="ECO:0000256" key="2">
    <source>
        <dbReference type="ARBA" id="ARBA00004496"/>
    </source>
</evidence>
<evidence type="ECO:0000256" key="11">
    <source>
        <dbReference type="RuleBase" id="RU361201"/>
    </source>
</evidence>
<evidence type="ECO:0000256" key="4">
    <source>
        <dbReference type="ARBA" id="ARBA00015875"/>
    </source>
</evidence>
<comment type="similarity">
    <text evidence="3 11">Belongs to the ATG12 family.</text>
</comment>
<reference evidence="13" key="1">
    <citation type="journal article" date="2024" name="Gigascience">
        <title>Chromosome-level genome of the poultry shaft louse Menopon gallinae provides insight into the host-switching and adaptive evolution of parasitic lice.</title>
        <authorList>
            <person name="Xu Y."/>
            <person name="Ma L."/>
            <person name="Liu S."/>
            <person name="Liang Y."/>
            <person name="Liu Q."/>
            <person name="He Z."/>
            <person name="Tian L."/>
            <person name="Duan Y."/>
            <person name="Cai W."/>
            <person name="Li H."/>
            <person name="Song F."/>
        </authorList>
    </citation>
    <scope>NUCLEOTIDE SEQUENCE</scope>
    <source>
        <strain evidence="13">Cailab_2023a</strain>
    </source>
</reference>
<protein>
    <recommendedName>
        <fullName evidence="4 11">Ubiquitin-like protein ATG12</fullName>
    </recommendedName>
</protein>
<dbReference type="GO" id="GO:0034274">
    <property type="term" value="C:Atg12-Atg5-Atg16 complex"/>
    <property type="evidence" value="ECO:0007669"/>
    <property type="project" value="TreeGrafter"/>
</dbReference>
<evidence type="ECO:0000256" key="5">
    <source>
        <dbReference type="ARBA" id="ARBA00022490"/>
    </source>
</evidence>
<name>A0AAW2IAW7_9NEOP</name>
<dbReference type="GO" id="GO:0000422">
    <property type="term" value="P:autophagy of mitochondrion"/>
    <property type="evidence" value="ECO:0007669"/>
    <property type="project" value="TreeGrafter"/>
</dbReference>
<evidence type="ECO:0000256" key="8">
    <source>
        <dbReference type="ARBA" id="ARBA00022990"/>
    </source>
</evidence>
<keyword evidence="6 11" id="KW-1017">Isopeptide bond</keyword>
<dbReference type="Pfam" id="PF04110">
    <property type="entry name" value="APG12"/>
    <property type="match status" value="1"/>
</dbReference>
<dbReference type="GO" id="GO:0012505">
    <property type="term" value="C:endomembrane system"/>
    <property type="evidence" value="ECO:0007669"/>
    <property type="project" value="UniProtKB-SubCell"/>
</dbReference>
<dbReference type="GO" id="GO:0000045">
    <property type="term" value="P:autophagosome assembly"/>
    <property type="evidence" value="ECO:0007669"/>
    <property type="project" value="InterPro"/>
</dbReference>
<evidence type="ECO:0000256" key="10">
    <source>
        <dbReference type="ARBA" id="ARBA00023136"/>
    </source>
</evidence>
<dbReference type="SUPFAM" id="SSF54236">
    <property type="entry name" value="Ubiquitin-like"/>
    <property type="match status" value="1"/>
</dbReference>
<feature type="compositionally biased region" description="Basic and acidic residues" evidence="12">
    <location>
        <begin position="7"/>
        <end position="21"/>
    </location>
</feature>
<dbReference type="InterPro" id="IPR029071">
    <property type="entry name" value="Ubiquitin-like_domsf"/>
</dbReference>
<dbReference type="GO" id="GO:0019776">
    <property type="term" value="F:Atg8-family ligase activity"/>
    <property type="evidence" value="ECO:0007669"/>
    <property type="project" value="TreeGrafter"/>
</dbReference>
<dbReference type="GO" id="GO:0034727">
    <property type="term" value="P:piecemeal microautophagy of the nucleus"/>
    <property type="evidence" value="ECO:0007669"/>
    <property type="project" value="TreeGrafter"/>
</dbReference>
<comment type="function">
    <text evidence="11">Ubiquitin-like protein involved in autophagic vesicle formation.</text>
</comment>
<comment type="subunit">
    <text evidence="11">Forms a conjugate with ATG5.</text>
</comment>
<comment type="subcellular location">
    <subcellularLocation>
        <location evidence="2">Cytoplasm</location>
    </subcellularLocation>
    <subcellularLocation>
        <location evidence="1">Endomembrane system</location>
        <topology evidence="1">Peripheral membrane protein</topology>
    </subcellularLocation>
</comment>
<evidence type="ECO:0000256" key="9">
    <source>
        <dbReference type="ARBA" id="ARBA00023006"/>
    </source>
</evidence>
<proteinExistence type="inferred from homology"/>
<accession>A0AAW2IAW7</accession>
<evidence type="ECO:0000256" key="7">
    <source>
        <dbReference type="ARBA" id="ARBA00022786"/>
    </source>
</evidence>
<dbReference type="PANTHER" id="PTHR13385">
    <property type="entry name" value="AUTOPHAGY PROTEIN 12"/>
    <property type="match status" value="1"/>
</dbReference>
<gene>
    <name evidence="13" type="ORF">PYX00_000570</name>
</gene>
<keyword evidence="8" id="KW-0007">Acetylation</keyword>
<dbReference type="EMBL" id="JARGDH010000001">
    <property type="protein sequence ID" value="KAL0278888.1"/>
    <property type="molecule type" value="Genomic_DNA"/>
</dbReference>
<keyword evidence="10" id="KW-0472">Membrane</keyword>
<sequence>MSEENVGEAKDNENPDGDALKTENLILGPAGDETTAPKTDTHKVDILLKATGNAPIMKKKRWAVDQERNVGWVIEFIKKYLRVDPSENLFLYVNQSFAPSPDQIIKNLYDCFGADGKLILHYCKSQAWG</sequence>
<dbReference type="GO" id="GO:0000421">
    <property type="term" value="C:autophagosome membrane"/>
    <property type="evidence" value="ECO:0007669"/>
    <property type="project" value="TreeGrafter"/>
</dbReference>
<evidence type="ECO:0000256" key="1">
    <source>
        <dbReference type="ARBA" id="ARBA00004184"/>
    </source>
</evidence>